<dbReference type="GO" id="GO:0006303">
    <property type="term" value="P:double-strand break repair via nonhomologous end joining"/>
    <property type="evidence" value="ECO:0007669"/>
    <property type="project" value="TreeGrafter"/>
</dbReference>
<dbReference type="InterPro" id="IPR014751">
    <property type="entry name" value="XRCC4-like_C"/>
</dbReference>
<dbReference type="InterPro" id="IPR010585">
    <property type="entry name" value="DNA_repair_prot_XRCC4"/>
</dbReference>
<dbReference type="InterPro" id="IPR053962">
    <property type="entry name" value="XRCC4_CC"/>
</dbReference>
<dbReference type="Gene3D" id="1.20.5.370">
    <property type="match status" value="1"/>
</dbReference>
<protein>
    <recommendedName>
        <fullName evidence="2">XRCC4 coiled-coil domain-containing protein</fullName>
    </recommendedName>
</protein>
<dbReference type="PANTHER" id="PTHR28559:SF1">
    <property type="entry name" value="DNA REPAIR PROTEIN XRCC4"/>
    <property type="match status" value="1"/>
</dbReference>
<evidence type="ECO:0000313" key="3">
    <source>
        <dbReference type="EMBL" id="KAK0182640.1"/>
    </source>
</evidence>
<feature type="coiled-coil region" evidence="1">
    <location>
        <begin position="130"/>
        <end position="193"/>
    </location>
</feature>
<evidence type="ECO:0000256" key="1">
    <source>
        <dbReference type="SAM" id="Coils"/>
    </source>
</evidence>
<sequence>MCSSVTSCNIKNEVDNKIMILNVEWNENDVKILIMRHGELPVRGQVTVAKLVEAAENFNKTKSEYHEDIKEELCGKNLEIQFFLKENLFMWKKKIWTRGKIVCQAVVDTVELSNLLIDFIGKNCANQKAITSTEKENKKLKKKLEKMEKSMDKMVKVKNSIEDELLKRFLILLNSKKSRIRALRDQLKEYTKDSIFEKSTDESDVECIDVDSQPSKRLKVDTISKNYDEASTQLINSTNGLSIFNNITRAIEDTHESDDSFELKFEETQNHTKNILNIVDEDPEEDIFSS</sequence>
<name>A0AA39G6U2_MICHY</name>
<dbReference type="Proteomes" id="UP001168972">
    <property type="component" value="Unassembled WGS sequence"/>
</dbReference>
<evidence type="ECO:0000313" key="4">
    <source>
        <dbReference type="Proteomes" id="UP001168972"/>
    </source>
</evidence>
<dbReference type="GO" id="GO:0006310">
    <property type="term" value="P:DNA recombination"/>
    <property type="evidence" value="ECO:0007669"/>
    <property type="project" value="InterPro"/>
</dbReference>
<dbReference type="SUPFAM" id="SSF58022">
    <property type="entry name" value="XRCC4, C-terminal oligomerization domain"/>
    <property type="match status" value="1"/>
</dbReference>
<comment type="caution">
    <text evidence="3">The sequence shown here is derived from an EMBL/GenBank/DDBJ whole genome shotgun (WGS) entry which is preliminary data.</text>
</comment>
<gene>
    <name evidence="3" type="ORF">PV327_000755</name>
</gene>
<organism evidence="3 4">
    <name type="scientific">Microctonus hyperodae</name>
    <name type="common">Parasitoid wasp</name>
    <dbReference type="NCBI Taxonomy" id="165561"/>
    <lineage>
        <taxon>Eukaryota</taxon>
        <taxon>Metazoa</taxon>
        <taxon>Ecdysozoa</taxon>
        <taxon>Arthropoda</taxon>
        <taxon>Hexapoda</taxon>
        <taxon>Insecta</taxon>
        <taxon>Pterygota</taxon>
        <taxon>Neoptera</taxon>
        <taxon>Endopterygota</taxon>
        <taxon>Hymenoptera</taxon>
        <taxon>Apocrita</taxon>
        <taxon>Ichneumonoidea</taxon>
        <taxon>Braconidae</taxon>
        <taxon>Euphorinae</taxon>
        <taxon>Microctonus</taxon>
    </lineage>
</organism>
<dbReference type="GO" id="GO:0005958">
    <property type="term" value="C:DNA-dependent protein kinase-DNA ligase 4 complex"/>
    <property type="evidence" value="ECO:0007669"/>
    <property type="project" value="TreeGrafter"/>
</dbReference>
<reference evidence="3" key="1">
    <citation type="journal article" date="2023" name="bioRxiv">
        <title>Scaffold-level genome assemblies of two parasitoid biocontrol wasps reveal the parthenogenesis mechanism and an associated novel virus.</title>
        <authorList>
            <person name="Inwood S."/>
            <person name="Skelly J."/>
            <person name="Guhlin J."/>
            <person name="Harrop T."/>
            <person name="Goldson S."/>
            <person name="Dearden P."/>
        </authorList>
    </citation>
    <scope>NUCLEOTIDE SEQUENCE</scope>
    <source>
        <strain evidence="3">Lincoln</strain>
        <tissue evidence="3">Whole body</tissue>
    </source>
</reference>
<dbReference type="GO" id="GO:0032807">
    <property type="term" value="C:DNA ligase IV complex"/>
    <property type="evidence" value="ECO:0007669"/>
    <property type="project" value="TreeGrafter"/>
</dbReference>
<dbReference type="GO" id="GO:0010165">
    <property type="term" value="P:response to X-ray"/>
    <property type="evidence" value="ECO:0007669"/>
    <property type="project" value="TreeGrafter"/>
</dbReference>
<evidence type="ECO:0000259" key="2">
    <source>
        <dbReference type="Pfam" id="PF21924"/>
    </source>
</evidence>
<keyword evidence="1" id="KW-0175">Coiled coil</keyword>
<dbReference type="AlphaFoldDB" id="A0AA39G6U2"/>
<accession>A0AA39G6U2</accession>
<dbReference type="GO" id="GO:0003677">
    <property type="term" value="F:DNA binding"/>
    <property type="evidence" value="ECO:0007669"/>
    <property type="project" value="InterPro"/>
</dbReference>
<dbReference type="EMBL" id="JAQQBR010000001">
    <property type="protein sequence ID" value="KAK0182640.1"/>
    <property type="molecule type" value="Genomic_DNA"/>
</dbReference>
<reference evidence="3" key="2">
    <citation type="submission" date="2023-03" db="EMBL/GenBank/DDBJ databases">
        <authorList>
            <person name="Inwood S.N."/>
            <person name="Skelly J.G."/>
            <person name="Guhlin J."/>
            <person name="Harrop T.W.R."/>
            <person name="Goldson S.G."/>
            <person name="Dearden P.K."/>
        </authorList>
    </citation>
    <scope>NUCLEOTIDE SEQUENCE</scope>
    <source>
        <strain evidence="3">Lincoln</strain>
        <tissue evidence="3">Whole body</tissue>
    </source>
</reference>
<keyword evidence="4" id="KW-1185">Reference proteome</keyword>
<dbReference type="Pfam" id="PF21924">
    <property type="entry name" value="XRCC4_CC"/>
    <property type="match status" value="1"/>
</dbReference>
<proteinExistence type="predicted"/>
<feature type="domain" description="XRCC4 coiled-coil" evidence="2">
    <location>
        <begin position="131"/>
        <end position="183"/>
    </location>
</feature>
<dbReference type="PANTHER" id="PTHR28559">
    <property type="entry name" value="DNA REPAIR PROTEIN XRCC4"/>
    <property type="match status" value="1"/>
</dbReference>